<reference evidence="1" key="1">
    <citation type="submission" date="2021-03" db="EMBL/GenBank/DDBJ databases">
        <authorList>
            <person name="Bekaert M."/>
        </authorList>
    </citation>
    <scope>NUCLEOTIDE SEQUENCE</scope>
</reference>
<dbReference type="Proteomes" id="UP000683360">
    <property type="component" value="Unassembled WGS sequence"/>
</dbReference>
<proteinExistence type="predicted"/>
<evidence type="ECO:0000313" key="1">
    <source>
        <dbReference type="EMBL" id="CAG2235697.1"/>
    </source>
</evidence>
<keyword evidence="2" id="KW-1185">Reference proteome</keyword>
<dbReference type="OrthoDB" id="2423195at2759"/>
<sequence length="155" mass="17877">MRTHRSSDNYIDPVNRNVHQNVFASLPCGHPCRNLWGKHTEYCAVKVVKNMELWAFEKKVVTRNVQQSALKKCGQELECGHICKGTCGECFKEGFICLVDKTICHAEEVTEVFLGNEDEPDARYVQLEDCEHVFEFTRLRLMDGHDKVKETMTQP</sequence>
<evidence type="ECO:0000313" key="2">
    <source>
        <dbReference type="Proteomes" id="UP000683360"/>
    </source>
</evidence>
<organism evidence="1 2">
    <name type="scientific">Mytilus edulis</name>
    <name type="common">Blue mussel</name>
    <dbReference type="NCBI Taxonomy" id="6550"/>
    <lineage>
        <taxon>Eukaryota</taxon>
        <taxon>Metazoa</taxon>
        <taxon>Spiralia</taxon>
        <taxon>Lophotrochozoa</taxon>
        <taxon>Mollusca</taxon>
        <taxon>Bivalvia</taxon>
        <taxon>Autobranchia</taxon>
        <taxon>Pteriomorphia</taxon>
        <taxon>Mytilida</taxon>
        <taxon>Mytiloidea</taxon>
        <taxon>Mytilidae</taxon>
        <taxon>Mytilinae</taxon>
        <taxon>Mytilus</taxon>
    </lineage>
</organism>
<comment type="caution">
    <text evidence="1">The sequence shown here is derived from an EMBL/GenBank/DDBJ whole genome shotgun (WGS) entry which is preliminary data.</text>
</comment>
<dbReference type="AlphaFoldDB" id="A0A8S3TWQ9"/>
<protein>
    <submittedName>
        <fullName evidence="1">Uncharacterized protein</fullName>
    </submittedName>
</protein>
<name>A0A8S3TWQ9_MYTED</name>
<dbReference type="EMBL" id="CAJPWZ010002323">
    <property type="protein sequence ID" value="CAG2235697.1"/>
    <property type="molecule type" value="Genomic_DNA"/>
</dbReference>
<accession>A0A8S3TWQ9</accession>
<gene>
    <name evidence="1" type="ORF">MEDL_48157</name>
</gene>